<evidence type="ECO:0000313" key="2">
    <source>
        <dbReference type="EMBL" id="CAE7797704.1"/>
    </source>
</evidence>
<comment type="caution">
    <text evidence="2">The sequence shown here is derived from an EMBL/GenBank/DDBJ whole genome shotgun (WGS) entry which is preliminary data.</text>
</comment>
<dbReference type="Proteomes" id="UP000601435">
    <property type="component" value="Unassembled WGS sequence"/>
</dbReference>
<feature type="signal peptide" evidence="1">
    <location>
        <begin position="1"/>
        <end position="17"/>
    </location>
</feature>
<proteinExistence type="predicted"/>
<sequence length="80" mass="8513">MALRSATILLPLAVVVAFLTLAPSFVPAANKVEPSLRGSAVLTSGTLAVLMDLDPVRRSLGHLQRLGRKAGLQVLKRLQQ</sequence>
<accession>A0A812YV76</accession>
<gene>
    <name evidence="2" type="primary">dis3l2</name>
    <name evidence="2" type="ORF">SNEC2469_LOCUS23496</name>
</gene>
<name>A0A812YV76_9DINO</name>
<organism evidence="2 3">
    <name type="scientific">Symbiodinium necroappetens</name>
    <dbReference type="NCBI Taxonomy" id="1628268"/>
    <lineage>
        <taxon>Eukaryota</taxon>
        <taxon>Sar</taxon>
        <taxon>Alveolata</taxon>
        <taxon>Dinophyceae</taxon>
        <taxon>Suessiales</taxon>
        <taxon>Symbiodiniaceae</taxon>
        <taxon>Symbiodinium</taxon>
    </lineage>
</organism>
<dbReference type="EMBL" id="CAJNJA010043917">
    <property type="protein sequence ID" value="CAE7797704.1"/>
    <property type="molecule type" value="Genomic_DNA"/>
</dbReference>
<protein>
    <submittedName>
        <fullName evidence="2">Dis3l2 protein</fullName>
    </submittedName>
</protein>
<keyword evidence="3" id="KW-1185">Reference proteome</keyword>
<dbReference type="AlphaFoldDB" id="A0A812YV76"/>
<dbReference type="OrthoDB" id="10285656at2759"/>
<feature type="chain" id="PRO_5032884347" evidence="1">
    <location>
        <begin position="18"/>
        <end position="80"/>
    </location>
</feature>
<reference evidence="2" key="1">
    <citation type="submission" date="2021-02" db="EMBL/GenBank/DDBJ databases">
        <authorList>
            <person name="Dougan E. K."/>
            <person name="Rhodes N."/>
            <person name="Thang M."/>
            <person name="Chan C."/>
        </authorList>
    </citation>
    <scope>NUCLEOTIDE SEQUENCE</scope>
</reference>
<evidence type="ECO:0000256" key="1">
    <source>
        <dbReference type="SAM" id="SignalP"/>
    </source>
</evidence>
<evidence type="ECO:0000313" key="3">
    <source>
        <dbReference type="Proteomes" id="UP000601435"/>
    </source>
</evidence>
<keyword evidence="1" id="KW-0732">Signal</keyword>